<dbReference type="EMBL" id="LVVM01002705">
    <property type="protein sequence ID" value="OJA16076.1"/>
    <property type="molecule type" value="Genomic_DNA"/>
</dbReference>
<feature type="non-terminal residue" evidence="1">
    <location>
        <position position="38"/>
    </location>
</feature>
<dbReference type="AlphaFoldDB" id="A0A1J8QWQ9"/>
<reference evidence="1 2" key="1">
    <citation type="submission" date="2016-03" db="EMBL/GenBank/DDBJ databases">
        <title>Comparative genomics of the ectomycorrhizal sister species Rhizopogon vinicolor and Rhizopogon vesiculosus (Basidiomycota: Boletales) reveals a divergence of the mating type B locus.</title>
        <authorList>
            <person name="Mujic A.B."/>
            <person name="Kuo A."/>
            <person name="Tritt A."/>
            <person name="Lipzen A."/>
            <person name="Chen C."/>
            <person name="Johnson J."/>
            <person name="Sharma A."/>
            <person name="Barry K."/>
            <person name="Grigoriev I.V."/>
            <person name="Spatafora J.W."/>
        </authorList>
    </citation>
    <scope>NUCLEOTIDE SEQUENCE [LARGE SCALE GENOMIC DNA]</scope>
    <source>
        <strain evidence="1 2">AM-OR11-056</strain>
    </source>
</reference>
<evidence type="ECO:0000313" key="2">
    <source>
        <dbReference type="Proteomes" id="UP000183567"/>
    </source>
</evidence>
<protein>
    <submittedName>
        <fullName evidence="1">Uncharacterized protein</fullName>
    </submittedName>
</protein>
<dbReference type="OrthoDB" id="3041441at2759"/>
<organism evidence="1 2">
    <name type="scientific">Rhizopogon vesiculosus</name>
    <dbReference type="NCBI Taxonomy" id="180088"/>
    <lineage>
        <taxon>Eukaryota</taxon>
        <taxon>Fungi</taxon>
        <taxon>Dikarya</taxon>
        <taxon>Basidiomycota</taxon>
        <taxon>Agaricomycotina</taxon>
        <taxon>Agaricomycetes</taxon>
        <taxon>Agaricomycetidae</taxon>
        <taxon>Boletales</taxon>
        <taxon>Suillineae</taxon>
        <taxon>Rhizopogonaceae</taxon>
        <taxon>Rhizopogon</taxon>
    </lineage>
</organism>
<name>A0A1J8QWQ9_9AGAM</name>
<proteinExistence type="predicted"/>
<gene>
    <name evidence="1" type="ORF">AZE42_11627</name>
</gene>
<comment type="caution">
    <text evidence="1">The sequence shown here is derived from an EMBL/GenBank/DDBJ whole genome shotgun (WGS) entry which is preliminary data.</text>
</comment>
<evidence type="ECO:0000313" key="1">
    <source>
        <dbReference type="EMBL" id="OJA16076.1"/>
    </source>
</evidence>
<sequence length="38" mass="4452">MRKAFHDPAMDLLWADMEDLEPLLGCVTRLHPLIYNPE</sequence>
<accession>A0A1J8QWQ9</accession>
<dbReference type="Proteomes" id="UP000183567">
    <property type="component" value="Unassembled WGS sequence"/>
</dbReference>
<keyword evidence="2" id="KW-1185">Reference proteome</keyword>